<protein>
    <recommendedName>
        <fullName evidence="3">DUF262 domain-containing protein</fullName>
    </recommendedName>
</protein>
<dbReference type="EMBL" id="QJRG01000034">
    <property type="protein sequence ID" value="RWU24956.1"/>
    <property type="molecule type" value="Genomic_DNA"/>
</dbReference>
<name>A0A443ZVN7_9PSED</name>
<reference evidence="1 2" key="1">
    <citation type="submission" date="2018-06" db="EMBL/GenBank/DDBJ databases">
        <title>Bacteria isolated from soil of Wuhan.</title>
        <authorList>
            <person name="Wei X."/>
            <person name="Chunhua H."/>
        </authorList>
    </citation>
    <scope>NUCLEOTIDE SEQUENCE [LARGE SCALE GENOMIC DNA]</scope>
    <source>
        <strain evidence="2">xwS2</strain>
    </source>
</reference>
<comment type="caution">
    <text evidence="1">The sequence shown here is derived from an EMBL/GenBank/DDBJ whole genome shotgun (WGS) entry which is preliminary data.</text>
</comment>
<dbReference type="Proteomes" id="UP000288983">
    <property type="component" value="Unassembled WGS sequence"/>
</dbReference>
<evidence type="ECO:0000313" key="2">
    <source>
        <dbReference type="Proteomes" id="UP000288983"/>
    </source>
</evidence>
<sequence length="199" mass="22405">MTSKFQRYADDEISDPSLRMPRQILATSTNQYPIDILVSSWEKHLVEPSAAQEKYPWASGFAMGIPIPSWHRSVVWNVGQKSRFIVSVWSGADLGSYMTNEWCGSGGGRATAENSDILIDGLQRLHSLEEYLLDRLAVPDAQGQPRVWSEIGNGERKRFLSTVFTHAHVSSDDEVLLRKTYDLYAMGVASRTNDQRAVR</sequence>
<dbReference type="AlphaFoldDB" id="A0A443ZVN7"/>
<dbReference type="RefSeq" id="WP_128322168.1">
    <property type="nucleotide sequence ID" value="NZ_QJRG01000034.1"/>
</dbReference>
<proteinExistence type="predicted"/>
<evidence type="ECO:0000313" key="1">
    <source>
        <dbReference type="EMBL" id="RWU24956.1"/>
    </source>
</evidence>
<organism evidence="1 2">
    <name type="scientific">Pseudomonas alkylphenolica</name>
    <dbReference type="NCBI Taxonomy" id="237609"/>
    <lineage>
        <taxon>Bacteria</taxon>
        <taxon>Pseudomonadati</taxon>
        <taxon>Pseudomonadota</taxon>
        <taxon>Gammaproteobacteria</taxon>
        <taxon>Pseudomonadales</taxon>
        <taxon>Pseudomonadaceae</taxon>
        <taxon>Pseudomonas</taxon>
    </lineage>
</organism>
<evidence type="ECO:0008006" key="3">
    <source>
        <dbReference type="Google" id="ProtNLM"/>
    </source>
</evidence>
<dbReference type="OrthoDB" id="8094406at2"/>
<gene>
    <name evidence="1" type="ORF">DM813_04215</name>
</gene>
<accession>A0A443ZVN7</accession>